<evidence type="ECO:0000313" key="2">
    <source>
        <dbReference type="Proteomes" id="UP001596253"/>
    </source>
</evidence>
<evidence type="ECO:0000313" key="1">
    <source>
        <dbReference type="EMBL" id="MFC6163212.1"/>
    </source>
</evidence>
<organism evidence="1 2">
    <name type="scientific">Lactiplantibacillus dongliensis</name>
    <dbReference type="NCBI Taxonomy" id="2559919"/>
    <lineage>
        <taxon>Bacteria</taxon>
        <taxon>Bacillati</taxon>
        <taxon>Bacillota</taxon>
        <taxon>Bacilli</taxon>
        <taxon>Lactobacillales</taxon>
        <taxon>Lactobacillaceae</taxon>
        <taxon>Lactiplantibacillus</taxon>
    </lineage>
</organism>
<sequence length="136" mass="15666">MKKYGELTRYISILETDDGGRWAPVQGKGTKAEPMQLPFVTYSAAVYQFIKDFYFFEKAKAPYVHQYNQLLDSQGIKLNSEFLTIERIGTFDDETVMTVIMGIIRNDRFAEGTLRHFLKNGVMVLLLKRLAALDEE</sequence>
<proteinExistence type="predicted"/>
<comment type="caution">
    <text evidence="1">The sequence shown here is derived from an EMBL/GenBank/DDBJ whole genome shotgun (WGS) entry which is preliminary data.</text>
</comment>
<reference evidence="2" key="1">
    <citation type="journal article" date="2019" name="Int. J. Syst. Evol. Microbiol.">
        <title>The Global Catalogue of Microorganisms (GCM) 10K type strain sequencing project: providing services to taxonomists for standard genome sequencing and annotation.</title>
        <authorList>
            <consortium name="The Broad Institute Genomics Platform"/>
            <consortium name="The Broad Institute Genome Sequencing Center for Infectious Disease"/>
            <person name="Wu L."/>
            <person name="Ma J."/>
        </authorList>
    </citation>
    <scope>NUCLEOTIDE SEQUENCE [LARGE SCALE GENOMIC DNA]</scope>
    <source>
        <strain evidence="2">CCM 8932</strain>
    </source>
</reference>
<name>A0ABW1R4T9_9LACO</name>
<gene>
    <name evidence="1" type="ORF">ACFP3T_00730</name>
</gene>
<dbReference type="RefSeq" id="WP_137640794.1">
    <property type="nucleotide sequence ID" value="NZ_BJDK01000029.1"/>
</dbReference>
<protein>
    <submittedName>
        <fullName evidence="1">DUF6508 domain-containing protein</fullName>
    </submittedName>
</protein>
<keyword evidence="2" id="KW-1185">Reference proteome</keyword>
<dbReference type="Pfam" id="PF20118">
    <property type="entry name" value="DUF6508"/>
    <property type="match status" value="1"/>
</dbReference>
<dbReference type="Proteomes" id="UP001596253">
    <property type="component" value="Unassembled WGS sequence"/>
</dbReference>
<accession>A0ABW1R4T9</accession>
<dbReference type="EMBL" id="JBHSSD010000004">
    <property type="protein sequence ID" value="MFC6163212.1"/>
    <property type="molecule type" value="Genomic_DNA"/>
</dbReference>
<dbReference type="InterPro" id="IPR045425">
    <property type="entry name" value="DUF6508"/>
</dbReference>